<keyword evidence="4" id="KW-1185">Reference proteome</keyword>
<feature type="region of interest" description="Disordered" evidence="1">
    <location>
        <begin position="136"/>
        <end position="180"/>
    </location>
</feature>
<keyword evidence="2" id="KW-0812">Transmembrane</keyword>
<feature type="compositionally biased region" description="Polar residues" evidence="1">
    <location>
        <begin position="166"/>
        <end position="180"/>
    </location>
</feature>
<sequence length="180" mass="19335">MLPTNNTGEIVVDVITTFRLPSVTPTDAYFNTDPTFGTDTSSEKPETVPPTVDKEPEGSNAIYAIVLLLLIPLGLLIYMSVRRQKASEDPQAPTPDIDVGPAPSVEMPFVVVPDETHVAIDVHTPVEVVRVRRLSGWGTSVDPPSPPKIRKVSTGSVTSKKSTRSNKSQRSNKSEGSGGK</sequence>
<evidence type="ECO:0000256" key="2">
    <source>
        <dbReference type="SAM" id="Phobius"/>
    </source>
</evidence>
<reference evidence="3 4" key="1">
    <citation type="submission" date="2024-04" db="EMBL/GenBank/DDBJ databases">
        <authorList>
            <consortium name="Genoscope - CEA"/>
            <person name="William W."/>
        </authorList>
    </citation>
    <scope>NUCLEOTIDE SEQUENCE [LARGE SCALE GENOMIC DNA]</scope>
</reference>
<comment type="caution">
    <text evidence="3">The sequence shown here is derived from an EMBL/GenBank/DDBJ whole genome shotgun (WGS) entry which is preliminary data.</text>
</comment>
<protein>
    <submittedName>
        <fullName evidence="3">Uncharacterized protein</fullName>
    </submittedName>
</protein>
<evidence type="ECO:0000313" key="3">
    <source>
        <dbReference type="EMBL" id="CAL1539807.1"/>
    </source>
</evidence>
<accession>A0AAV2HZR4</accession>
<evidence type="ECO:0000256" key="1">
    <source>
        <dbReference type="SAM" id="MobiDB-lite"/>
    </source>
</evidence>
<gene>
    <name evidence="3" type="ORF">GSLYS_00013540001</name>
</gene>
<feature type="region of interest" description="Disordered" evidence="1">
    <location>
        <begin position="29"/>
        <end position="55"/>
    </location>
</feature>
<evidence type="ECO:0000313" key="4">
    <source>
        <dbReference type="Proteomes" id="UP001497497"/>
    </source>
</evidence>
<dbReference type="EMBL" id="CAXITT010000356">
    <property type="protein sequence ID" value="CAL1539807.1"/>
    <property type="molecule type" value="Genomic_DNA"/>
</dbReference>
<organism evidence="3 4">
    <name type="scientific">Lymnaea stagnalis</name>
    <name type="common">Great pond snail</name>
    <name type="synonym">Helix stagnalis</name>
    <dbReference type="NCBI Taxonomy" id="6523"/>
    <lineage>
        <taxon>Eukaryota</taxon>
        <taxon>Metazoa</taxon>
        <taxon>Spiralia</taxon>
        <taxon>Lophotrochozoa</taxon>
        <taxon>Mollusca</taxon>
        <taxon>Gastropoda</taxon>
        <taxon>Heterobranchia</taxon>
        <taxon>Euthyneura</taxon>
        <taxon>Panpulmonata</taxon>
        <taxon>Hygrophila</taxon>
        <taxon>Lymnaeoidea</taxon>
        <taxon>Lymnaeidae</taxon>
        <taxon>Lymnaea</taxon>
    </lineage>
</organism>
<dbReference type="AlphaFoldDB" id="A0AAV2HZR4"/>
<dbReference type="Proteomes" id="UP001497497">
    <property type="component" value="Unassembled WGS sequence"/>
</dbReference>
<proteinExistence type="predicted"/>
<feature type="transmembrane region" description="Helical" evidence="2">
    <location>
        <begin position="61"/>
        <end position="81"/>
    </location>
</feature>
<name>A0AAV2HZR4_LYMST</name>
<keyword evidence="2" id="KW-1133">Transmembrane helix</keyword>
<keyword evidence="2" id="KW-0472">Membrane</keyword>
<feature type="compositionally biased region" description="Basic and acidic residues" evidence="1">
    <location>
        <begin position="41"/>
        <end position="55"/>
    </location>
</feature>